<dbReference type="PANTHER" id="PTHR43290">
    <property type="entry name" value="MEVALONATE KINASE"/>
    <property type="match status" value="1"/>
</dbReference>
<dbReference type="SUPFAM" id="SSF54211">
    <property type="entry name" value="Ribosomal protein S5 domain 2-like"/>
    <property type="match status" value="1"/>
</dbReference>
<evidence type="ECO:0000256" key="11">
    <source>
        <dbReference type="ARBA" id="ARBA00023098"/>
    </source>
</evidence>
<organism evidence="15 16">
    <name type="scientific">Tritrichomonas foetus</name>
    <dbReference type="NCBI Taxonomy" id="1144522"/>
    <lineage>
        <taxon>Eukaryota</taxon>
        <taxon>Metamonada</taxon>
        <taxon>Parabasalia</taxon>
        <taxon>Tritrichomonadida</taxon>
        <taxon>Tritrichomonadidae</taxon>
        <taxon>Tritrichomonas</taxon>
    </lineage>
</organism>
<reference evidence="15" key="1">
    <citation type="submission" date="2016-10" db="EMBL/GenBank/DDBJ databases">
        <authorList>
            <person name="Benchimol M."/>
            <person name="Almeida L.G."/>
            <person name="Vasconcelos A.T."/>
            <person name="Perreira-Neves A."/>
            <person name="Rosa I.A."/>
            <person name="Tasca T."/>
            <person name="Bogo M.R."/>
            <person name="de Souza W."/>
        </authorList>
    </citation>
    <scope>NUCLEOTIDE SEQUENCE [LARGE SCALE GENOMIC DNA]</scope>
    <source>
        <strain evidence="15">K</strain>
    </source>
</reference>
<dbReference type="OrthoDB" id="275179at2759"/>
<dbReference type="InterPro" id="IPR013750">
    <property type="entry name" value="GHMP_kinase_C_dom"/>
</dbReference>
<dbReference type="AlphaFoldDB" id="A0A1J4JRV0"/>
<dbReference type="InterPro" id="IPR000705">
    <property type="entry name" value="Galactokinase"/>
</dbReference>
<keyword evidence="16" id="KW-1185">Reference proteome</keyword>
<evidence type="ECO:0000256" key="10">
    <source>
        <dbReference type="ARBA" id="ARBA00022842"/>
    </source>
</evidence>
<dbReference type="InterPro" id="IPR020568">
    <property type="entry name" value="Ribosomal_Su5_D2-typ_SF"/>
</dbReference>
<dbReference type="GO" id="GO:0006012">
    <property type="term" value="P:galactose metabolic process"/>
    <property type="evidence" value="ECO:0007669"/>
    <property type="project" value="InterPro"/>
</dbReference>
<gene>
    <name evidence="15" type="ORF">TRFO_33090</name>
</gene>
<dbReference type="UniPathway" id="UPA00057">
    <property type="reaction ID" value="UER00098"/>
</dbReference>
<dbReference type="PANTHER" id="PTHR43290:SF2">
    <property type="entry name" value="MEVALONATE KINASE"/>
    <property type="match status" value="1"/>
</dbReference>
<dbReference type="Gene3D" id="3.30.230.10">
    <property type="match status" value="1"/>
</dbReference>
<keyword evidence="9" id="KW-0067">ATP-binding</keyword>
<dbReference type="VEuPathDB" id="TrichDB:TRFO_33090"/>
<evidence type="ECO:0000259" key="13">
    <source>
        <dbReference type="Pfam" id="PF00288"/>
    </source>
</evidence>
<dbReference type="SUPFAM" id="SSF55060">
    <property type="entry name" value="GHMP Kinase, C-terminal domain"/>
    <property type="match status" value="1"/>
</dbReference>
<dbReference type="InterPro" id="IPR006203">
    <property type="entry name" value="GHMP_knse_ATP-bd_CS"/>
</dbReference>
<dbReference type="InterPro" id="IPR014721">
    <property type="entry name" value="Ribsml_uS5_D2-typ_fold_subgr"/>
</dbReference>
<dbReference type="EC" id="2.7.1.36" evidence="3"/>
<evidence type="ECO:0000259" key="14">
    <source>
        <dbReference type="Pfam" id="PF08544"/>
    </source>
</evidence>
<name>A0A1J4JRV0_9EUKA</name>
<keyword evidence="5" id="KW-0444">Lipid biosynthesis</keyword>
<dbReference type="EMBL" id="MLAK01000963">
    <property type="protein sequence ID" value="OHT00262.1"/>
    <property type="molecule type" value="Genomic_DNA"/>
</dbReference>
<dbReference type="GO" id="GO:0005524">
    <property type="term" value="F:ATP binding"/>
    <property type="evidence" value="ECO:0007669"/>
    <property type="project" value="UniProtKB-KW"/>
</dbReference>
<dbReference type="Gene3D" id="3.30.70.890">
    <property type="entry name" value="GHMP kinase, C-terminal domain"/>
    <property type="match status" value="1"/>
</dbReference>
<dbReference type="InterPro" id="IPR006206">
    <property type="entry name" value="Mevalonate/galactokinase"/>
</dbReference>
<dbReference type="PRINTS" id="PR00959">
    <property type="entry name" value="MEVGALKINASE"/>
</dbReference>
<dbReference type="GO" id="GO:0019287">
    <property type="term" value="P:isopentenyl diphosphate biosynthetic process, mevalonate pathway"/>
    <property type="evidence" value="ECO:0007669"/>
    <property type="project" value="UniProtKB-UniPathway"/>
</dbReference>
<accession>A0A1J4JRV0</accession>
<feature type="domain" description="GHMP kinase N-terminal" evidence="13">
    <location>
        <begin position="81"/>
        <end position="158"/>
    </location>
</feature>
<proteinExistence type="inferred from homology"/>
<dbReference type="InterPro" id="IPR006204">
    <property type="entry name" value="GHMP_kinase_N_dom"/>
</dbReference>
<comment type="similarity">
    <text evidence="2">Belongs to the GHMP kinase family. Mevalonate kinase subfamily.</text>
</comment>
<evidence type="ECO:0000256" key="7">
    <source>
        <dbReference type="ARBA" id="ARBA00022741"/>
    </source>
</evidence>
<dbReference type="RefSeq" id="XP_068353398.1">
    <property type="nucleotide sequence ID" value="XM_068508875.1"/>
</dbReference>
<feature type="domain" description="GHMP kinase C-terminal" evidence="14">
    <location>
        <begin position="225"/>
        <end position="298"/>
    </location>
</feature>
<evidence type="ECO:0000313" key="16">
    <source>
        <dbReference type="Proteomes" id="UP000179807"/>
    </source>
</evidence>
<evidence type="ECO:0000256" key="12">
    <source>
        <dbReference type="ARBA" id="ARBA00029438"/>
    </source>
</evidence>
<evidence type="ECO:0000313" key="15">
    <source>
        <dbReference type="EMBL" id="OHT00262.1"/>
    </source>
</evidence>
<dbReference type="PROSITE" id="PS00627">
    <property type="entry name" value="GHMP_KINASES_ATP"/>
    <property type="match status" value="1"/>
</dbReference>
<dbReference type="GO" id="GO:0004496">
    <property type="term" value="F:mevalonate kinase activity"/>
    <property type="evidence" value="ECO:0007669"/>
    <property type="project" value="UniProtKB-EC"/>
</dbReference>
<keyword evidence="8" id="KW-0418">Kinase</keyword>
<keyword evidence="10" id="KW-0460">Magnesium</keyword>
<keyword evidence="6" id="KW-0808">Transferase</keyword>
<dbReference type="InterPro" id="IPR006205">
    <property type="entry name" value="Mev_gal_kin"/>
</dbReference>
<evidence type="ECO:0000256" key="2">
    <source>
        <dbReference type="ARBA" id="ARBA00006495"/>
    </source>
</evidence>
<dbReference type="PRINTS" id="PR00473">
    <property type="entry name" value="GALCTOKINASE"/>
</dbReference>
<comment type="caution">
    <text evidence="15">The sequence shown here is derived from an EMBL/GenBank/DDBJ whole genome shotgun (WGS) entry which is preliminary data.</text>
</comment>
<dbReference type="Pfam" id="PF00288">
    <property type="entry name" value="GHMP_kinases_N"/>
    <property type="match status" value="1"/>
</dbReference>
<keyword evidence="7" id="KW-0547">Nucleotide-binding</keyword>
<evidence type="ECO:0000256" key="6">
    <source>
        <dbReference type="ARBA" id="ARBA00022679"/>
    </source>
</evidence>
<keyword evidence="11" id="KW-0443">Lipid metabolism</keyword>
<dbReference type="GeneID" id="94843579"/>
<comment type="pathway">
    <text evidence="12">Isoprenoid biosynthesis; isopentenyl diphosphate biosynthesis via mevalonate pathway; isopentenyl diphosphate from (R)-mevalonate: step 1/3.</text>
</comment>
<evidence type="ECO:0000256" key="5">
    <source>
        <dbReference type="ARBA" id="ARBA00022516"/>
    </source>
</evidence>
<keyword evidence="4" id="KW-0963">Cytoplasm</keyword>
<dbReference type="GO" id="GO:0005737">
    <property type="term" value="C:cytoplasm"/>
    <property type="evidence" value="ECO:0007669"/>
    <property type="project" value="UniProtKB-SubCell"/>
</dbReference>
<dbReference type="GO" id="GO:0004335">
    <property type="term" value="F:galactokinase activity"/>
    <property type="evidence" value="ECO:0007669"/>
    <property type="project" value="InterPro"/>
</dbReference>
<dbReference type="PIRSF" id="PIRSF000530">
    <property type="entry name" value="Galactokinase"/>
    <property type="match status" value="1"/>
</dbReference>
<evidence type="ECO:0000256" key="9">
    <source>
        <dbReference type="ARBA" id="ARBA00022840"/>
    </source>
</evidence>
<evidence type="ECO:0000256" key="1">
    <source>
        <dbReference type="ARBA" id="ARBA00004496"/>
    </source>
</evidence>
<dbReference type="Pfam" id="PF08544">
    <property type="entry name" value="GHMP_kinases_C"/>
    <property type="match status" value="1"/>
</dbReference>
<evidence type="ECO:0000256" key="8">
    <source>
        <dbReference type="ARBA" id="ARBA00022777"/>
    </source>
</evidence>
<comment type="subcellular location">
    <subcellularLocation>
        <location evidence="1">Cytoplasm</location>
    </subcellularLocation>
</comment>
<evidence type="ECO:0000256" key="3">
    <source>
        <dbReference type="ARBA" id="ARBA00012103"/>
    </source>
</evidence>
<sequence>MKSQVISTAPGRVCLLGDKSDLLGRPVIAAAISKFFEFKFKPINEPIVKFNFPKKNLTFERNFHANESDDFFKFFSQITYRLKDRIKPFECTVDGDLPIGSGLSSSAACSIGFISGLNKLFGLNLNHHEIAEFAYQVEHEDLGIMCGRMDQYSIAYGGVTFIQTDNQTKVTNLQKVSLPLVIGDSCEPRRAATVLNSTMELLRNNDPHYRACFDIIHKNVINGLSDIQNGDLAALGARMCVHQAMERSMGASTAKLDKMCDLAIRAGALGAKQIGAGGSGCMIALCPDKGEETERIMEKVMEAVRSVGANVWKANIHHEHIE</sequence>
<dbReference type="Proteomes" id="UP000179807">
    <property type="component" value="Unassembled WGS sequence"/>
</dbReference>
<evidence type="ECO:0000256" key="4">
    <source>
        <dbReference type="ARBA" id="ARBA00022490"/>
    </source>
</evidence>
<dbReference type="InterPro" id="IPR036554">
    <property type="entry name" value="GHMP_kinase_C_sf"/>
</dbReference>
<protein>
    <recommendedName>
        <fullName evidence="3">mevalonate kinase</fullName>
        <ecNumber evidence="3">2.7.1.36</ecNumber>
    </recommendedName>
</protein>